<keyword evidence="3 6" id="KW-0143">Chaperone</keyword>
<feature type="domain" description="Rubisco accumulation factor 1 C-terminal" evidence="7">
    <location>
        <begin position="205"/>
        <end position="343"/>
    </location>
</feature>
<evidence type="ECO:0000259" key="9">
    <source>
        <dbReference type="Pfam" id="PF18579"/>
    </source>
</evidence>
<dbReference type="InterPro" id="IPR040858">
    <property type="entry name" value="Raf1_C"/>
</dbReference>
<accession>A0A8K1ZYH8</accession>
<evidence type="ECO:0000256" key="1">
    <source>
        <dbReference type="ARBA" id="ARBA00022490"/>
    </source>
</evidence>
<name>A0A8K1ZYH8_9CYAN</name>
<evidence type="ECO:0000259" key="7">
    <source>
        <dbReference type="Pfam" id="PF18087"/>
    </source>
</evidence>
<dbReference type="InterPro" id="IPR037494">
    <property type="entry name" value="RAF1"/>
</dbReference>
<keyword evidence="1 6" id="KW-0963">Cytoplasm</keyword>
<dbReference type="GO" id="GO:0015979">
    <property type="term" value="P:photosynthesis"/>
    <property type="evidence" value="ECO:0007669"/>
    <property type="project" value="UniProtKB-KW"/>
</dbReference>
<keyword evidence="2 6" id="KW-0602">Photosynthesis</keyword>
<protein>
    <recommendedName>
        <fullName evidence="5 6">RuBisCO accumulation factor 1</fullName>
    </recommendedName>
</protein>
<evidence type="ECO:0000313" key="11">
    <source>
        <dbReference type="Proteomes" id="UP000607397"/>
    </source>
</evidence>
<dbReference type="Proteomes" id="UP000607397">
    <property type="component" value="Unassembled WGS sequence"/>
</dbReference>
<comment type="caution">
    <text evidence="6">Lacks conserved residue(s) required for the propagation of feature annotation.</text>
</comment>
<dbReference type="HAMAP" id="MF_00856">
    <property type="entry name" value="Raf1"/>
    <property type="match status" value="1"/>
</dbReference>
<dbReference type="AlphaFoldDB" id="A0A8K1ZYH8"/>
<dbReference type="Pfam" id="PF18578">
    <property type="entry name" value="Raf1_N"/>
    <property type="match status" value="1"/>
</dbReference>
<evidence type="ECO:0000313" key="10">
    <source>
        <dbReference type="EMBL" id="NCJ05977.1"/>
    </source>
</evidence>
<proteinExistence type="inferred from homology"/>
<dbReference type="Pfam" id="PF18579">
    <property type="entry name" value="Raf1_HTH"/>
    <property type="match status" value="1"/>
</dbReference>
<dbReference type="InterPro" id="IPR046382">
    <property type="entry name" value="Raf1_cyn"/>
</dbReference>
<dbReference type="InterPro" id="IPR040781">
    <property type="entry name" value="Raf1_HTH"/>
</dbReference>
<dbReference type="InterPro" id="IPR041358">
    <property type="entry name" value="Raf1_N"/>
</dbReference>
<reference evidence="10" key="1">
    <citation type="submission" date="2019-12" db="EMBL/GenBank/DDBJ databases">
        <title>High-Quality draft genome sequences of three cyanobacteria isolated from the limestone walls of the Old Cathedral of Coimbra.</title>
        <authorList>
            <person name="Tiago I."/>
            <person name="Soares F."/>
            <person name="Portugal A."/>
        </authorList>
    </citation>
    <scope>NUCLEOTIDE SEQUENCE [LARGE SCALE GENOMIC DNA]</scope>
    <source>
        <strain evidence="10">C</strain>
    </source>
</reference>
<dbReference type="Pfam" id="PF18087">
    <property type="entry name" value="RuBisCo_chap_C"/>
    <property type="match status" value="1"/>
</dbReference>
<dbReference type="EMBL" id="WVIC01000008">
    <property type="protein sequence ID" value="NCJ05977.1"/>
    <property type="molecule type" value="Genomic_DNA"/>
</dbReference>
<comment type="domain">
    <text evidence="6">Has 3 domains, the N-terminal alpha-helical domain, an extended flexible linker and the C-terminal beta-sheet domain. The 2 C-terminal beta-sheet domains are swapped and pack against each other to form the dimer interface.</text>
</comment>
<comment type="similarity">
    <text evidence="6">Belongs to the RAF family.</text>
</comment>
<dbReference type="PANTHER" id="PTHR35299:SF6">
    <property type="entry name" value="RUBISCO ACCUMULATION FACTOR 1"/>
    <property type="match status" value="1"/>
</dbReference>
<evidence type="ECO:0000256" key="5">
    <source>
        <dbReference type="ARBA" id="ARBA00023859"/>
    </source>
</evidence>
<comment type="subunit">
    <text evidence="6">Homodimer. Forms an RbcL(8)-Raf1(8) complex. Forms complexes of many stoichiometries with RbcL with and without RbcS. RbcX and Raf1 can bind simultaneously to RbcL.</text>
</comment>
<organism evidence="10 11">
    <name type="scientific">Petrachloros mirabilis ULC683</name>
    <dbReference type="NCBI Taxonomy" id="2781853"/>
    <lineage>
        <taxon>Bacteria</taxon>
        <taxon>Bacillati</taxon>
        <taxon>Cyanobacteriota</taxon>
        <taxon>Cyanophyceae</taxon>
        <taxon>Synechococcales</taxon>
        <taxon>Petrachlorosaceae</taxon>
        <taxon>Petrachloros</taxon>
        <taxon>Petrachloros mirabilis</taxon>
    </lineage>
</organism>
<dbReference type="GO" id="GO:0110102">
    <property type="term" value="P:ribulose bisphosphate carboxylase complex assembly"/>
    <property type="evidence" value="ECO:0007669"/>
    <property type="project" value="UniProtKB-UniRule"/>
</dbReference>
<keyword evidence="11" id="KW-1185">Reference proteome</keyword>
<dbReference type="GO" id="GO:0015977">
    <property type="term" value="P:carbon fixation"/>
    <property type="evidence" value="ECO:0007669"/>
    <property type="project" value="UniProtKB-UniRule"/>
</dbReference>
<evidence type="ECO:0000256" key="4">
    <source>
        <dbReference type="ARBA" id="ARBA00023300"/>
    </source>
</evidence>
<feature type="domain" description="Rubisco accumulation factor 1 alpha-helical" evidence="8">
    <location>
        <begin position="86"/>
        <end position="191"/>
    </location>
</feature>
<comment type="subcellular location">
    <subcellularLocation>
        <location evidence="6">Cytoplasm</location>
    </subcellularLocation>
</comment>
<dbReference type="GO" id="GO:0005737">
    <property type="term" value="C:cytoplasm"/>
    <property type="evidence" value="ECO:0007669"/>
    <property type="project" value="UniProtKB-SubCell"/>
</dbReference>
<evidence type="ECO:0000256" key="2">
    <source>
        <dbReference type="ARBA" id="ARBA00022531"/>
    </source>
</evidence>
<dbReference type="RefSeq" id="WP_161824453.1">
    <property type="nucleotide sequence ID" value="NZ_WVIC01000008.1"/>
</dbReference>
<evidence type="ECO:0000256" key="6">
    <source>
        <dbReference type="HAMAP-Rule" id="MF_00856"/>
    </source>
</evidence>
<evidence type="ECO:0000256" key="3">
    <source>
        <dbReference type="ARBA" id="ARBA00023186"/>
    </source>
</evidence>
<comment type="caution">
    <text evidence="10">The sequence shown here is derived from an EMBL/GenBank/DDBJ whole genome shotgun (WGS) entry which is preliminary data.</text>
</comment>
<keyword evidence="4 6" id="KW-0120">Carbon dioxide fixation</keyword>
<gene>
    <name evidence="6" type="primary">raf1</name>
    <name evidence="10" type="ORF">GS597_05515</name>
</gene>
<dbReference type="PANTHER" id="PTHR35299">
    <property type="entry name" value="RUBISCO ACCUMULATION FACTOR 1"/>
    <property type="match status" value="1"/>
</dbReference>
<sequence>MTPLPPFQPGSQAAIDADALLLMLRRKEQTWVDWGHALQALQKAGYSPQQIFEETGFEPIQQNQVTVAAQVYAGLESAATSVREYFSQRHSDVLYEFRILNQAGRVQAATLAAERQFDADQAREIAKAVKEFSRVASPPAAFSDQAGDAVAYQCWRLARQQEDLQARSRLIARGLQFASSASARQALETLLTDFAVVKTRPQPSLPLYRPSSGEELVRLIPVVGQLPLTPADLKAVPLLEEIEPFRLVQFTGGAGAWVPVPGWQVIRNAEDPVGLLARSDQLSVEIPGSPEQVLVLIDRAQRQWQAHHYFIVERSGELALQWFDTPPEQPLLGQLLLVVRPHKMLDETLSRDLWQIEE</sequence>
<comment type="function">
    <text evidence="6">A major RuBisCO chaperone. Acts after GroEL-GroES chaperonin to fold and/or assemble the large subunit of RuBisCO (ccbL, rbcL). Cooperates with RbcX in RbcL folding, plays the major role in assembly of dimers into RbcL(8)-Raf1(8) intermediate complexes. RbcS replaces Raf1, leading to holoenzyme formation.</text>
</comment>
<feature type="domain" description="Rubisco accumulation factor 1 helix turn helix" evidence="9">
    <location>
        <begin position="16"/>
        <end position="75"/>
    </location>
</feature>
<evidence type="ECO:0000259" key="8">
    <source>
        <dbReference type="Pfam" id="PF18578"/>
    </source>
</evidence>